<dbReference type="Pfam" id="PF00133">
    <property type="entry name" value="tRNA-synt_1"/>
    <property type="match status" value="1"/>
</dbReference>
<dbReference type="InterPro" id="IPR033705">
    <property type="entry name" value="Anticodon_Ia_Val"/>
</dbReference>
<evidence type="ECO:0000256" key="1">
    <source>
        <dbReference type="ARBA" id="ARBA00004173"/>
    </source>
</evidence>
<name>A0A6P7SJ30_9MOLL</name>
<evidence type="ECO:0000256" key="11">
    <source>
        <dbReference type="ARBA" id="ARBA00023128"/>
    </source>
</evidence>
<evidence type="ECO:0000259" key="19">
    <source>
        <dbReference type="Pfam" id="PF00133"/>
    </source>
</evidence>
<dbReference type="GO" id="GO:0005739">
    <property type="term" value="C:mitochondrion"/>
    <property type="evidence" value="ECO:0007669"/>
    <property type="project" value="UniProtKB-SubCell"/>
</dbReference>
<dbReference type="GO" id="GO:0004832">
    <property type="term" value="F:valine-tRNA ligase activity"/>
    <property type="evidence" value="ECO:0007669"/>
    <property type="project" value="UniProtKB-EC"/>
</dbReference>
<evidence type="ECO:0000256" key="2">
    <source>
        <dbReference type="ARBA" id="ARBA00004496"/>
    </source>
</evidence>
<dbReference type="HAMAP" id="MF_02004">
    <property type="entry name" value="Val_tRNA_synth_type1"/>
    <property type="match status" value="1"/>
</dbReference>
<dbReference type="CDD" id="cd00817">
    <property type="entry name" value="ValRS_core"/>
    <property type="match status" value="1"/>
</dbReference>
<accession>A0A6P7SJ30</accession>
<evidence type="ECO:0000256" key="5">
    <source>
        <dbReference type="ARBA" id="ARBA00022490"/>
    </source>
</evidence>
<evidence type="ECO:0000256" key="13">
    <source>
        <dbReference type="ARBA" id="ARBA00029936"/>
    </source>
</evidence>
<keyword evidence="7 17" id="KW-0547">Nucleotide-binding</keyword>
<evidence type="ECO:0000256" key="18">
    <source>
        <dbReference type="SAM" id="Coils"/>
    </source>
</evidence>
<evidence type="ECO:0000256" key="10">
    <source>
        <dbReference type="ARBA" id="ARBA00022946"/>
    </source>
</evidence>
<evidence type="ECO:0000256" key="6">
    <source>
        <dbReference type="ARBA" id="ARBA00022598"/>
    </source>
</evidence>
<dbReference type="EC" id="6.1.1.9" evidence="4"/>
<keyword evidence="6 17" id="KW-0436">Ligase</keyword>
<evidence type="ECO:0000313" key="22">
    <source>
        <dbReference type="RefSeq" id="XP_029638442.2"/>
    </source>
</evidence>
<gene>
    <name evidence="22" type="primary">LOC115213547</name>
</gene>
<evidence type="ECO:0000313" key="21">
    <source>
        <dbReference type="Proteomes" id="UP000515154"/>
    </source>
</evidence>
<dbReference type="RefSeq" id="XP_029638442.2">
    <property type="nucleotide sequence ID" value="XM_029782582.2"/>
</dbReference>
<dbReference type="InterPro" id="IPR002300">
    <property type="entry name" value="aa-tRNA-synth_Ia"/>
</dbReference>
<evidence type="ECO:0000256" key="15">
    <source>
        <dbReference type="ARBA" id="ARBA00043854"/>
    </source>
</evidence>
<keyword evidence="10" id="KW-0809">Transit peptide</keyword>
<keyword evidence="5" id="KW-0963">Cytoplasm</keyword>
<dbReference type="PANTHER" id="PTHR11946">
    <property type="entry name" value="VALYL-TRNA SYNTHETASES"/>
    <property type="match status" value="1"/>
</dbReference>
<keyword evidence="12 17" id="KW-0030">Aminoacyl-tRNA synthetase</keyword>
<dbReference type="AlphaFoldDB" id="A0A6P7SJ30"/>
<dbReference type="Proteomes" id="UP000515154">
    <property type="component" value="Linkage group LG1"/>
</dbReference>
<dbReference type="InterPro" id="IPR001412">
    <property type="entry name" value="aa-tRNA-synth_I_CS"/>
</dbReference>
<feature type="domain" description="Aminoacyl-tRNA synthetase class Ia" evidence="19">
    <location>
        <begin position="119"/>
        <end position="741"/>
    </location>
</feature>
<dbReference type="SUPFAM" id="SSF52374">
    <property type="entry name" value="Nucleotidylyl transferase"/>
    <property type="match status" value="1"/>
</dbReference>
<dbReference type="SUPFAM" id="SSF47323">
    <property type="entry name" value="Anticodon-binding domain of a subclass of class I aminoacyl-tRNA synthetases"/>
    <property type="match status" value="1"/>
</dbReference>
<evidence type="ECO:0000256" key="14">
    <source>
        <dbReference type="ARBA" id="ARBA00040837"/>
    </source>
</evidence>
<evidence type="ECO:0000256" key="4">
    <source>
        <dbReference type="ARBA" id="ARBA00013169"/>
    </source>
</evidence>
<dbReference type="InterPro" id="IPR002303">
    <property type="entry name" value="Valyl-tRNA_ligase"/>
</dbReference>
<evidence type="ECO:0000256" key="12">
    <source>
        <dbReference type="ARBA" id="ARBA00023146"/>
    </source>
</evidence>
<dbReference type="FunFam" id="3.40.50.620:FF:000020">
    <property type="entry name" value="Valine--tRNA ligase, mitochondrial"/>
    <property type="match status" value="1"/>
</dbReference>
<dbReference type="GO" id="GO:0006438">
    <property type="term" value="P:valyl-tRNA aminoacylation"/>
    <property type="evidence" value="ECO:0007669"/>
    <property type="project" value="InterPro"/>
</dbReference>
<reference evidence="22" key="1">
    <citation type="submission" date="2025-08" db="UniProtKB">
        <authorList>
            <consortium name="RefSeq"/>
        </authorList>
    </citation>
    <scope>IDENTIFICATION</scope>
</reference>
<feature type="coiled-coil region" evidence="18">
    <location>
        <begin position="1007"/>
        <end position="1066"/>
    </location>
</feature>
<comment type="function">
    <text evidence="15">Catalyzes the attachment of valine to tRNA(Val) in a two-step reaction: valine is first activated by ATP to form Val-AMP and then transferred to the acceptor end of tRNA(Val).</text>
</comment>
<evidence type="ECO:0000256" key="17">
    <source>
        <dbReference type="RuleBase" id="RU363035"/>
    </source>
</evidence>
<dbReference type="InterPro" id="IPR014729">
    <property type="entry name" value="Rossmann-like_a/b/a_fold"/>
</dbReference>
<keyword evidence="18" id="KW-0175">Coiled coil</keyword>
<dbReference type="InterPro" id="IPR009080">
    <property type="entry name" value="tRNAsynth_Ia_anticodon-bd"/>
</dbReference>
<dbReference type="Gene3D" id="3.90.740.10">
    <property type="entry name" value="Valyl/Leucyl/Isoleucyl-tRNA synthetase, editing domain"/>
    <property type="match status" value="1"/>
</dbReference>
<dbReference type="SUPFAM" id="SSF50677">
    <property type="entry name" value="ValRS/IleRS/LeuRS editing domain"/>
    <property type="match status" value="1"/>
</dbReference>
<keyword evidence="9 17" id="KW-0648">Protein biosynthesis</keyword>
<dbReference type="GO" id="GO:0005829">
    <property type="term" value="C:cytosol"/>
    <property type="evidence" value="ECO:0007669"/>
    <property type="project" value="TreeGrafter"/>
</dbReference>
<dbReference type="InterPro" id="IPR009008">
    <property type="entry name" value="Val/Leu/Ile-tRNA-synth_edit"/>
</dbReference>
<evidence type="ECO:0000256" key="8">
    <source>
        <dbReference type="ARBA" id="ARBA00022840"/>
    </source>
</evidence>
<dbReference type="PRINTS" id="PR00986">
    <property type="entry name" value="TRNASYNTHVAL"/>
</dbReference>
<evidence type="ECO:0000256" key="7">
    <source>
        <dbReference type="ARBA" id="ARBA00022741"/>
    </source>
</evidence>
<dbReference type="Pfam" id="PF08264">
    <property type="entry name" value="Anticodon_1"/>
    <property type="match status" value="1"/>
</dbReference>
<dbReference type="PROSITE" id="PS00178">
    <property type="entry name" value="AA_TRNA_LIGASE_I"/>
    <property type="match status" value="1"/>
</dbReference>
<dbReference type="InterPro" id="IPR013155">
    <property type="entry name" value="M/V/L/I-tRNA-synth_anticd-bd"/>
</dbReference>
<dbReference type="GO" id="GO:0005524">
    <property type="term" value="F:ATP binding"/>
    <property type="evidence" value="ECO:0007669"/>
    <property type="project" value="UniProtKB-KW"/>
</dbReference>
<dbReference type="Gene3D" id="1.10.730.10">
    <property type="entry name" value="Isoleucyl-tRNA Synthetase, Domain 1"/>
    <property type="match status" value="1"/>
</dbReference>
<keyword evidence="8 17" id="KW-0067">ATP-binding</keyword>
<evidence type="ECO:0000256" key="9">
    <source>
        <dbReference type="ARBA" id="ARBA00022917"/>
    </source>
</evidence>
<keyword evidence="21" id="KW-1185">Reference proteome</keyword>
<dbReference type="GO" id="GO:0002161">
    <property type="term" value="F:aminoacyl-tRNA deacylase activity"/>
    <property type="evidence" value="ECO:0007669"/>
    <property type="project" value="InterPro"/>
</dbReference>
<dbReference type="Gene3D" id="3.40.50.620">
    <property type="entry name" value="HUPs"/>
    <property type="match status" value="2"/>
</dbReference>
<organism evidence="21 22">
    <name type="scientific">Octopus sinensis</name>
    <name type="common">East Asian common octopus</name>
    <dbReference type="NCBI Taxonomy" id="2607531"/>
    <lineage>
        <taxon>Eukaryota</taxon>
        <taxon>Metazoa</taxon>
        <taxon>Spiralia</taxon>
        <taxon>Lophotrochozoa</taxon>
        <taxon>Mollusca</taxon>
        <taxon>Cephalopoda</taxon>
        <taxon>Coleoidea</taxon>
        <taxon>Octopodiformes</taxon>
        <taxon>Octopoda</taxon>
        <taxon>Incirrata</taxon>
        <taxon>Octopodidae</taxon>
        <taxon>Octopus</taxon>
    </lineage>
</organism>
<dbReference type="CDD" id="cd07962">
    <property type="entry name" value="Anticodon_Ia_Val"/>
    <property type="match status" value="1"/>
</dbReference>
<protein>
    <recommendedName>
        <fullName evidence="14">Valine--tRNA ligase, mitochondrial</fullName>
        <ecNumber evidence="4">6.1.1.9</ecNumber>
    </recommendedName>
    <alternativeName>
        <fullName evidence="13">Valyl-tRNA synthetase</fullName>
    </alternativeName>
</protein>
<proteinExistence type="inferred from homology"/>
<dbReference type="KEGG" id="osn:115213547"/>
<evidence type="ECO:0000256" key="3">
    <source>
        <dbReference type="ARBA" id="ARBA00005594"/>
    </source>
</evidence>
<comment type="catalytic activity">
    <reaction evidence="16">
        <text>tRNA(Val) + L-valine + ATP = L-valyl-tRNA(Val) + AMP + diphosphate</text>
        <dbReference type="Rhea" id="RHEA:10704"/>
        <dbReference type="Rhea" id="RHEA-COMP:9672"/>
        <dbReference type="Rhea" id="RHEA-COMP:9708"/>
        <dbReference type="ChEBI" id="CHEBI:30616"/>
        <dbReference type="ChEBI" id="CHEBI:33019"/>
        <dbReference type="ChEBI" id="CHEBI:57762"/>
        <dbReference type="ChEBI" id="CHEBI:78442"/>
        <dbReference type="ChEBI" id="CHEBI:78537"/>
        <dbReference type="ChEBI" id="CHEBI:456215"/>
        <dbReference type="EC" id="6.1.1.9"/>
    </reaction>
</comment>
<dbReference type="NCBIfam" id="TIGR00422">
    <property type="entry name" value="valS"/>
    <property type="match status" value="1"/>
</dbReference>
<evidence type="ECO:0000256" key="16">
    <source>
        <dbReference type="ARBA" id="ARBA00047552"/>
    </source>
</evidence>
<dbReference type="PANTHER" id="PTHR11946:SF71">
    <property type="entry name" value="VALINE--TRNA LIGASE, MITOCHONDRIAL"/>
    <property type="match status" value="1"/>
</dbReference>
<evidence type="ECO:0000259" key="20">
    <source>
        <dbReference type="Pfam" id="PF08264"/>
    </source>
</evidence>
<comment type="subcellular location">
    <subcellularLocation>
        <location evidence="2">Cytoplasm</location>
    </subcellularLocation>
    <subcellularLocation>
        <location evidence="1">Mitochondrion</location>
    </subcellularLocation>
</comment>
<dbReference type="FunFam" id="3.90.740.10:FF:000005">
    <property type="entry name" value="Valine--tRNA ligase, mitochondrial"/>
    <property type="match status" value="1"/>
</dbReference>
<feature type="domain" description="Methionyl/Valyl/Leucyl/Isoleucyl-tRNA synthetase anticodon-binding" evidence="20">
    <location>
        <begin position="788"/>
        <end position="933"/>
    </location>
</feature>
<sequence length="1068" mass="122389">MLESRFGQTVMAASIQHAMLLSHSHLTLNTCRRTLNNLTNNRYHSYSRTIRNCRKLIQNRATRPCQAKVSNALNLRSFSQATDDSDSNDCPRGLVPWQKKEITGTLPPAYNPEYVEAVWYKWWEEKGFHQPQPIQDAVKKRRFVICLPPPNVTGSLHLGHALTCSIQDAIVRWNRMQGHQVLWLPGLDHAGIATQVIIEKWLWQKKGCTKHDLGREKFLEEVWKWKTEKGNAIYEQMKRLGASLDWTRQSFTMDQNLSKAVNEAFIRLHDEGLIYRKKCLVNWSCVLKSAISDVEIEMLQLKGKTKLEIPGYSKKVQFGTLTSFAYPVVGTDEKIIVATTRPETVFGDVAVAVHPEDSRYQHLHGALLQHPFSDRKIPVIADEFVDKEFGEGAVKLTPCHDQTDYEVCERHGLPISFSIIDDSGLMCNVGAPFEGMKRFDARQAVVKSLKQKDLYHGTINHSMMLPVCSRSKDVIEPLLMDQWFLNCKEMATKATQAVTNHLLCFIPDYYDSIWFHWLQNIRDWCISRQLWWGHQIPAYFATTTPSPQQSTSSSTGIWVSGRNQDEALAKASEKLSVPKEHITLKQDEDVLDTWFSSALLPFSVFGWPEKTVDFESFYPTNLLETGHDILFFWVARMVMLGQKLTGQLPFDKILLHGIIRDSDGRKMSKSQGNVIDPLNVINGISLKDLQSQLDSSVLDKKEIEHCKKEQHKNFPHGIPQCGADALRFTLCSYNFKLQTINIQMDHIKSSKFFCNKIWQASRFIHLNQEDSFTPKRPFALSGHESAIDKWILSVLTETIHYCDPKFRNYDLQLVTNSLRKFWIQNFCDIYLESVKPVLKNGSVEEKETVNQVLHFCLETYLKAISPFMPYLSEELYQQLMQRSGHSDVSVCNAAYPNPKDFIWRNQFIEEDMNIVQDLCSQALFLRKEFSLTKAKGNIFISSSNEILLDRLSQNYSVPISTLSRSASVNFIYGILNIPHGCVSSKAVADTCQVHLSLQGLVDPVIELNKLTKKVEKVLKELEKIAASMNRDLRNNELVDEKKIKAVENLNSELDRLQNYVSVLEKLEP</sequence>
<keyword evidence="11" id="KW-0496">Mitochondrion</keyword>
<dbReference type="FunFam" id="3.40.50.620:FF:000078">
    <property type="entry name" value="Valine--tRNA ligase, mitochondrial"/>
    <property type="match status" value="1"/>
</dbReference>
<comment type="similarity">
    <text evidence="3 17">Belongs to the class-I aminoacyl-tRNA synthetase family.</text>
</comment>
<dbReference type="NCBIfam" id="NF004349">
    <property type="entry name" value="PRK05729.1"/>
    <property type="match status" value="1"/>
</dbReference>